<dbReference type="Pfam" id="PF00069">
    <property type="entry name" value="Pkinase"/>
    <property type="match status" value="1"/>
</dbReference>
<reference evidence="14 15" key="1">
    <citation type="submission" date="2015-04" db="EMBL/GenBank/DDBJ databases">
        <authorList>
            <person name="Syromyatnikov M.Y."/>
            <person name="Popov V.N."/>
        </authorList>
    </citation>
    <scope>NUCLEOTIDE SEQUENCE [LARGE SCALE GENOMIC DNA]</scope>
    <source>
        <strain evidence="14">WF-38-12</strain>
    </source>
</reference>
<sequence length="654" mass="73135">MSWKITKKLKETHLAPLTQSFGRSSSTSTIKGDAADETPSISQPPSSASQHSNGSATAEDLISPPVAAVKPGILIVTLHEGKNFSLSPHYQQVFDSHFQTNNGPIRPNSSSSHSGQPASSYTQPARPQSISSGINAAPTIHGRYLTKYLPYALLDFEKNQVFVDAVSGTPENPLWAGDNTAYKFDVSRQTELSVQIYLRNPAARPGVGRSEDIFLGVAKMQPLLEERKHYVDDPKLSKKDNQKAAAEQEKNARQHGAEWLELQFGTGTIKVGVSFVETRAQSMKLEDFDLLKVVGRGSFGKVMQVLKKDTGRIYALKTIRKAHIISRSEVAHTLAERSVLAQINNPFIVPLKFTFQSPEKLYFVLAFVNGGELFHHLQREQRFDINRARFYTAELLCALECLHGFKVIYRDLKPENILLDYTGHIALCDFGLCKLDMKDEDRTNSEFAPALPFAKFYEMDEALLTLTAFCGTPEYLAPELLLGNGYTKTVDFWTLGVLLYEMLTGLPPFYDENTNEMYRKILQEPLTFPGPEIVPPAARDLLTRLLDRDPQRRLGSNGAAEIKAHHFFSNIDWRKLLQRKYEPTFKPNVSDARDTTQFDKIFTGEAPQDSYVEGPQLSQTMQQQFTGWSYNRPIPGLSDAGGSVKDPSFGSIPE</sequence>
<feature type="compositionally biased region" description="Polar residues" evidence="11">
    <location>
        <begin position="17"/>
        <end position="30"/>
    </location>
</feature>
<keyword evidence="6 14" id="KW-0418">Kinase</keyword>
<dbReference type="CDD" id="cd11651">
    <property type="entry name" value="YPK1_N_like"/>
    <property type="match status" value="1"/>
</dbReference>
<comment type="catalytic activity">
    <reaction evidence="8">
        <text>L-threonyl-[protein] + ATP = O-phospho-L-threonyl-[protein] + ADP + H(+)</text>
        <dbReference type="Rhea" id="RHEA:46608"/>
        <dbReference type="Rhea" id="RHEA-COMP:11060"/>
        <dbReference type="Rhea" id="RHEA-COMP:11605"/>
        <dbReference type="ChEBI" id="CHEBI:15378"/>
        <dbReference type="ChEBI" id="CHEBI:30013"/>
        <dbReference type="ChEBI" id="CHEBI:30616"/>
        <dbReference type="ChEBI" id="CHEBI:61977"/>
        <dbReference type="ChEBI" id="CHEBI:456216"/>
        <dbReference type="EC" id="2.7.11.1"/>
    </reaction>
</comment>
<comment type="catalytic activity">
    <reaction evidence="9">
        <text>L-seryl-[protein] + ATP = O-phospho-L-seryl-[protein] + ADP + H(+)</text>
        <dbReference type="Rhea" id="RHEA:17989"/>
        <dbReference type="Rhea" id="RHEA-COMP:9863"/>
        <dbReference type="Rhea" id="RHEA-COMP:11604"/>
        <dbReference type="ChEBI" id="CHEBI:15378"/>
        <dbReference type="ChEBI" id="CHEBI:29999"/>
        <dbReference type="ChEBI" id="CHEBI:30616"/>
        <dbReference type="ChEBI" id="CHEBI:83421"/>
        <dbReference type="ChEBI" id="CHEBI:456216"/>
        <dbReference type="EC" id="2.7.11.1"/>
    </reaction>
</comment>
<evidence type="ECO:0000256" key="7">
    <source>
        <dbReference type="ARBA" id="ARBA00022840"/>
    </source>
</evidence>
<dbReference type="PANTHER" id="PTHR24351">
    <property type="entry name" value="RIBOSOMAL PROTEIN S6 KINASE"/>
    <property type="match status" value="1"/>
</dbReference>
<protein>
    <recommendedName>
        <fullName evidence="1">non-specific serine/threonine protein kinase</fullName>
        <ecNumber evidence="1">2.7.11.1</ecNumber>
    </recommendedName>
</protein>
<keyword evidence="2 14" id="KW-0723">Serine/threonine-protein kinase</keyword>
<evidence type="ECO:0000256" key="4">
    <source>
        <dbReference type="ARBA" id="ARBA00022679"/>
    </source>
</evidence>
<dbReference type="SMART" id="SM00133">
    <property type="entry name" value="S_TK_X"/>
    <property type="match status" value="1"/>
</dbReference>
<evidence type="ECO:0000256" key="9">
    <source>
        <dbReference type="ARBA" id="ARBA00048679"/>
    </source>
</evidence>
<feature type="region of interest" description="Disordered" evidence="11">
    <location>
        <begin position="97"/>
        <end position="134"/>
    </location>
</feature>
<dbReference type="InterPro" id="IPR000719">
    <property type="entry name" value="Prot_kinase_dom"/>
</dbReference>
<keyword evidence="5 10" id="KW-0547">Nucleotide-binding</keyword>
<dbReference type="FunFam" id="1.10.510.10:FF:000465">
    <property type="entry name" value="Non-specific serine/threonine protein kinase"/>
    <property type="match status" value="1"/>
</dbReference>
<dbReference type="InterPro" id="IPR011009">
    <property type="entry name" value="Kinase-like_dom_sf"/>
</dbReference>
<feature type="binding site" evidence="10">
    <location>
        <position position="321"/>
    </location>
    <ligand>
        <name>ATP</name>
        <dbReference type="ChEBI" id="CHEBI:30616"/>
    </ligand>
</feature>
<evidence type="ECO:0000256" key="2">
    <source>
        <dbReference type="ARBA" id="ARBA00022527"/>
    </source>
</evidence>
<feature type="domain" description="AGC-kinase C-terminal" evidence="13">
    <location>
        <begin position="569"/>
        <end position="640"/>
    </location>
</feature>
<feature type="region of interest" description="Disordered" evidence="11">
    <location>
        <begin position="231"/>
        <end position="252"/>
    </location>
</feature>
<gene>
    <name evidence="14" type="ORF">PISL3812_03816</name>
</gene>
<dbReference type="GO" id="GO:0004674">
    <property type="term" value="F:protein serine/threonine kinase activity"/>
    <property type="evidence" value="ECO:0007669"/>
    <property type="project" value="UniProtKB-KW"/>
</dbReference>
<keyword evidence="7 10" id="KW-0067">ATP-binding</keyword>
<evidence type="ECO:0000256" key="5">
    <source>
        <dbReference type="ARBA" id="ARBA00022741"/>
    </source>
</evidence>
<evidence type="ECO:0000259" key="13">
    <source>
        <dbReference type="PROSITE" id="PS51285"/>
    </source>
</evidence>
<dbReference type="OMA" id="YLVMEFE"/>
<feature type="region of interest" description="Disordered" evidence="11">
    <location>
        <begin position="628"/>
        <end position="654"/>
    </location>
</feature>
<keyword evidence="3" id="KW-0597">Phosphoprotein</keyword>
<feature type="compositionally biased region" description="Low complexity" evidence="11">
    <location>
        <begin position="109"/>
        <end position="120"/>
    </location>
</feature>
<dbReference type="PROSITE" id="PS00108">
    <property type="entry name" value="PROTEIN_KINASE_ST"/>
    <property type="match status" value="1"/>
</dbReference>
<evidence type="ECO:0000259" key="12">
    <source>
        <dbReference type="PROSITE" id="PS50011"/>
    </source>
</evidence>
<keyword evidence="4" id="KW-0808">Transferase</keyword>
<evidence type="ECO:0000256" key="8">
    <source>
        <dbReference type="ARBA" id="ARBA00047899"/>
    </source>
</evidence>
<feature type="compositionally biased region" description="Polar residues" evidence="11">
    <location>
        <begin position="121"/>
        <end position="134"/>
    </location>
</feature>
<evidence type="ECO:0000256" key="3">
    <source>
        <dbReference type="ARBA" id="ARBA00022553"/>
    </source>
</evidence>
<dbReference type="SMART" id="SM00220">
    <property type="entry name" value="S_TKc"/>
    <property type="match status" value="1"/>
</dbReference>
<dbReference type="Gene3D" id="3.30.200.20">
    <property type="entry name" value="Phosphorylase Kinase, domain 1"/>
    <property type="match status" value="1"/>
</dbReference>
<dbReference type="InterPro" id="IPR017892">
    <property type="entry name" value="Pkinase_C"/>
</dbReference>
<name>A0A0U1LTT3_TALIS</name>
<evidence type="ECO:0000256" key="11">
    <source>
        <dbReference type="SAM" id="MobiDB-lite"/>
    </source>
</evidence>
<dbReference type="InterPro" id="IPR000961">
    <property type="entry name" value="AGC-kinase_C"/>
</dbReference>
<feature type="compositionally biased region" description="Low complexity" evidence="11">
    <location>
        <begin position="39"/>
        <end position="52"/>
    </location>
</feature>
<dbReference type="FunFam" id="3.30.200.20:FF:000048">
    <property type="entry name" value="Non-specific serine/threonine protein kinase"/>
    <property type="match status" value="1"/>
</dbReference>
<feature type="domain" description="Protein kinase" evidence="12">
    <location>
        <begin position="288"/>
        <end position="568"/>
    </location>
</feature>
<evidence type="ECO:0000256" key="10">
    <source>
        <dbReference type="PROSITE-ProRule" id="PRU10141"/>
    </source>
</evidence>
<dbReference type="GO" id="GO:0005524">
    <property type="term" value="F:ATP binding"/>
    <property type="evidence" value="ECO:0007669"/>
    <property type="project" value="UniProtKB-UniRule"/>
</dbReference>
<dbReference type="STRING" id="28573.A0A0U1LTT3"/>
<dbReference type="PROSITE" id="PS51285">
    <property type="entry name" value="AGC_KINASE_CTER"/>
    <property type="match status" value="1"/>
</dbReference>
<dbReference type="InterPro" id="IPR008271">
    <property type="entry name" value="Ser/Thr_kinase_AS"/>
</dbReference>
<evidence type="ECO:0000256" key="1">
    <source>
        <dbReference type="ARBA" id="ARBA00012513"/>
    </source>
</evidence>
<dbReference type="PROSITE" id="PS00107">
    <property type="entry name" value="PROTEIN_KINASE_ATP"/>
    <property type="match status" value="1"/>
</dbReference>
<evidence type="ECO:0000313" key="15">
    <source>
        <dbReference type="Proteomes" id="UP000054383"/>
    </source>
</evidence>
<dbReference type="GO" id="GO:0106310">
    <property type="term" value="F:protein serine kinase activity"/>
    <property type="evidence" value="ECO:0007669"/>
    <property type="project" value="RHEA"/>
</dbReference>
<keyword evidence="15" id="KW-1185">Reference proteome</keyword>
<dbReference type="EMBL" id="CVMT01000003">
    <property type="protein sequence ID" value="CRG86804.1"/>
    <property type="molecule type" value="Genomic_DNA"/>
</dbReference>
<evidence type="ECO:0000313" key="14">
    <source>
        <dbReference type="EMBL" id="CRG86804.1"/>
    </source>
</evidence>
<dbReference type="SUPFAM" id="SSF56112">
    <property type="entry name" value="Protein kinase-like (PK-like)"/>
    <property type="match status" value="1"/>
</dbReference>
<dbReference type="OrthoDB" id="63267at2759"/>
<feature type="region of interest" description="Disordered" evidence="11">
    <location>
        <begin position="14"/>
        <end position="62"/>
    </location>
</feature>
<dbReference type="InterPro" id="IPR017441">
    <property type="entry name" value="Protein_kinase_ATP_BS"/>
</dbReference>
<dbReference type="AlphaFoldDB" id="A0A0U1LTT3"/>
<proteinExistence type="predicted"/>
<evidence type="ECO:0000256" key="6">
    <source>
        <dbReference type="ARBA" id="ARBA00022777"/>
    </source>
</evidence>
<dbReference type="Gene3D" id="1.10.510.10">
    <property type="entry name" value="Transferase(Phosphotransferase) domain 1"/>
    <property type="match status" value="1"/>
</dbReference>
<dbReference type="EC" id="2.7.11.1" evidence="1"/>
<accession>A0A0U1LTT3</accession>
<organism evidence="14 15">
    <name type="scientific">Talaromyces islandicus</name>
    <name type="common">Penicillium islandicum</name>
    <dbReference type="NCBI Taxonomy" id="28573"/>
    <lineage>
        <taxon>Eukaryota</taxon>
        <taxon>Fungi</taxon>
        <taxon>Dikarya</taxon>
        <taxon>Ascomycota</taxon>
        <taxon>Pezizomycotina</taxon>
        <taxon>Eurotiomycetes</taxon>
        <taxon>Eurotiomycetidae</taxon>
        <taxon>Eurotiales</taxon>
        <taxon>Trichocomaceae</taxon>
        <taxon>Talaromyces</taxon>
        <taxon>Talaromyces sect. Islandici</taxon>
    </lineage>
</organism>
<dbReference type="Pfam" id="PF00433">
    <property type="entry name" value="Pkinase_C"/>
    <property type="match status" value="1"/>
</dbReference>
<dbReference type="PROSITE" id="PS50011">
    <property type="entry name" value="PROTEIN_KINASE_DOM"/>
    <property type="match status" value="1"/>
</dbReference>
<dbReference type="Proteomes" id="UP000054383">
    <property type="component" value="Unassembled WGS sequence"/>
</dbReference>